<sequence length="233" mass="26643">MWEKLGIVLMVLLVVALIGVFALYMYLFSPQNTTFTIDDLAREGAVLGVSQQDVNLEIPEDITYISDDLLDDETEERVANSSNPRSDYGLTISRFGIENVVSHTNDIEELKEFGWLVLPWTYRNQDSWFRWPWAERAPKTEAIVVCYRRFFGPTHHASCYNLDKLEVGDRIQFDEGVYEVANIVVRQRGQETLFDVGGDVERLKIITNSGPNKETDLNSHYLVIVANKMVESA</sequence>
<reference evidence="2" key="1">
    <citation type="submission" date="2020-04" db="EMBL/GenBank/DDBJ databases">
        <authorList>
            <person name="Zhang T."/>
        </authorList>
    </citation>
    <scope>NUCLEOTIDE SEQUENCE</scope>
    <source>
        <strain evidence="2">HKST-UBA11</strain>
    </source>
</reference>
<dbReference type="Proteomes" id="UP000754563">
    <property type="component" value="Unassembled WGS sequence"/>
</dbReference>
<comment type="caution">
    <text evidence="2">The sequence shown here is derived from an EMBL/GenBank/DDBJ whole genome shotgun (WGS) entry which is preliminary data.</text>
</comment>
<keyword evidence="1" id="KW-0812">Transmembrane</keyword>
<evidence type="ECO:0008006" key="4">
    <source>
        <dbReference type="Google" id="ProtNLM"/>
    </source>
</evidence>
<evidence type="ECO:0000313" key="2">
    <source>
        <dbReference type="EMBL" id="MCA9386153.1"/>
    </source>
</evidence>
<evidence type="ECO:0000313" key="3">
    <source>
        <dbReference type="Proteomes" id="UP000754563"/>
    </source>
</evidence>
<proteinExistence type="predicted"/>
<reference evidence="2" key="2">
    <citation type="journal article" date="2021" name="Microbiome">
        <title>Successional dynamics and alternative stable states in a saline activated sludge microbial community over 9 years.</title>
        <authorList>
            <person name="Wang Y."/>
            <person name="Ye J."/>
            <person name="Ju F."/>
            <person name="Liu L."/>
            <person name="Boyd J.A."/>
            <person name="Deng Y."/>
            <person name="Parks D.H."/>
            <person name="Jiang X."/>
            <person name="Yin X."/>
            <person name="Woodcroft B.J."/>
            <person name="Tyson G.W."/>
            <person name="Hugenholtz P."/>
            <person name="Polz M.F."/>
            <person name="Zhang T."/>
        </authorList>
    </citation>
    <scope>NUCLEOTIDE SEQUENCE</scope>
    <source>
        <strain evidence="2">HKST-UBA11</strain>
    </source>
</reference>
<keyword evidence="1" id="KW-0472">Membrane</keyword>
<dbReference type="AlphaFoldDB" id="A0A955L8T6"/>
<evidence type="ECO:0000256" key="1">
    <source>
        <dbReference type="SAM" id="Phobius"/>
    </source>
</evidence>
<organism evidence="2 3">
    <name type="scientific">Candidatus Dojkabacteria bacterium</name>
    <dbReference type="NCBI Taxonomy" id="2099670"/>
    <lineage>
        <taxon>Bacteria</taxon>
        <taxon>Candidatus Dojkabacteria</taxon>
    </lineage>
</organism>
<name>A0A955L8T6_9BACT</name>
<dbReference type="EMBL" id="JAGQLH010000086">
    <property type="protein sequence ID" value="MCA9386153.1"/>
    <property type="molecule type" value="Genomic_DNA"/>
</dbReference>
<feature type="transmembrane region" description="Helical" evidence="1">
    <location>
        <begin position="7"/>
        <end position="27"/>
    </location>
</feature>
<accession>A0A955L8T6</accession>
<gene>
    <name evidence="2" type="ORF">KC717_05900</name>
</gene>
<keyword evidence="1" id="KW-1133">Transmembrane helix</keyword>
<protein>
    <recommendedName>
        <fullName evidence="4">Sortase</fullName>
    </recommendedName>
</protein>